<evidence type="ECO:0000256" key="1">
    <source>
        <dbReference type="SAM" id="SignalP"/>
    </source>
</evidence>
<feature type="signal peptide" evidence="1">
    <location>
        <begin position="1"/>
        <end position="21"/>
    </location>
</feature>
<feature type="chain" id="PRO_5025032818" description="Extracellular membrane protein CFEM domain-containing protein" evidence="1">
    <location>
        <begin position="22"/>
        <end position="107"/>
    </location>
</feature>
<organism evidence="2 3">
    <name type="scientific">Aspergillus sergii</name>
    <dbReference type="NCBI Taxonomy" id="1034303"/>
    <lineage>
        <taxon>Eukaryota</taxon>
        <taxon>Fungi</taxon>
        <taxon>Dikarya</taxon>
        <taxon>Ascomycota</taxon>
        <taxon>Pezizomycotina</taxon>
        <taxon>Eurotiomycetes</taxon>
        <taxon>Eurotiomycetidae</taxon>
        <taxon>Eurotiales</taxon>
        <taxon>Aspergillaceae</taxon>
        <taxon>Aspergillus</taxon>
        <taxon>Aspergillus subgen. Circumdati</taxon>
    </lineage>
</organism>
<keyword evidence="1" id="KW-0732">Signal</keyword>
<evidence type="ECO:0008006" key="4">
    <source>
        <dbReference type="Google" id="ProtNLM"/>
    </source>
</evidence>
<evidence type="ECO:0000313" key="2">
    <source>
        <dbReference type="EMBL" id="KAE8322887.1"/>
    </source>
</evidence>
<proteinExistence type="predicted"/>
<reference evidence="3" key="1">
    <citation type="submission" date="2019-04" db="EMBL/GenBank/DDBJ databases">
        <title>Friends and foes A comparative genomics studyof 23 Aspergillus species from section Flavi.</title>
        <authorList>
            <consortium name="DOE Joint Genome Institute"/>
            <person name="Kjaerbolling I."/>
            <person name="Vesth T."/>
            <person name="Frisvad J.C."/>
            <person name="Nybo J.L."/>
            <person name="Theobald S."/>
            <person name="Kildgaard S."/>
            <person name="Isbrandt T."/>
            <person name="Kuo A."/>
            <person name="Sato A."/>
            <person name="Lyhne E.K."/>
            <person name="Kogle M.E."/>
            <person name="Wiebenga A."/>
            <person name="Kun R.S."/>
            <person name="Lubbers R.J."/>
            <person name="Makela M.R."/>
            <person name="Barry K."/>
            <person name="Chovatia M."/>
            <person name="Clum A."/>
            <person name="Daum C."/>
            <person name="Haridas S."/>
            <person name="He G."/>
            <person name="LaButti K."/>
            <person name="Lipzen A."/>
            <person name="Mondo S."/>
            <person name="Riley R."/>
            <person name="Salamov A."/>
            <person name="Simmons B.A."/>
            <person name="Magnuson J.K."/>
            <person name="Henrissat B."/>
            <person name="Mortensen U.H."/>
            <person name="Larsen T.O."/>
            <person name="Devries R.P."/>
            <person name="Grigoriev I.V."/>
            <person name="Machida M."/>
            <person name="Baker S.E."/>
            <person name="Andersen M.R."/>
        </authorList>
    </citation>
    <scope>NUCLEOTIDE SEQUENCE [LARGE SCALE GENOMIC DNA]</scope>
    <source>
        <strain evidence="3">CBS 130017</strain>
    </source>
</reference>
<dbReference type="EMBL" id="ML741838">
    <property type="protein sequence ID" value="KAE8322887.1"/>
    <property type="molecule type" value="Genomic_DNA"/>
</dbReference>
<keyword evidence="3" id="KW-1185">Reference proteome</keyword>
<accession>A0A5N6WPR7</accession>
<sequence>MQLTSVFTVTVAVMLSAPALACKCYVNGGQDAGRTKSCCNSLNGVFRGGNDCLASSISERLSNFRRCCGGQSDCDYPHLAETAAGLEEQELDYVKTIVVTTAPTSAV</sequence>
<protein>
    <recommendedName>
        <fullName evidence="4">Extracellular membrane protein CFEM domain-containing protein</fullName>
    </recommendedName>
</protein>
<gene>
    <name evidence="2" type="ORF">BDV39DRAFT_183300</name>
</gene>
<name>A0A5N6WPR7_9EURO</name>
<evidence type="ECO:0000313" key="3">
    <source>
        <dbReference type="Proteomes" id="UP000325945"/>
    </source>
</evidence>
<dbReference type="Proteomes" id="UP000325945">
    <property type="component" value="Unassembled WGS sequence"/>
</dbReference>
<dbReference type="AlphaFoldDB" id="A0A5N6WPR7"/>